<dbReference type="Proteomes" id="UP000192328">
    <property type="component" value="Unassembled WGS sequence"/>
</dbReference>
<comment type="caution">
    <text evidence="1">The sequence shown here is derived from an EMBL/GenBank/DDBJ whole genome shotgun (WGS) entry which is preliminary data.</text>
</comment>
<proteinExistence type="predicted"/>
<organism evidence="1 2">
    <name type="scientific">Aristaeella lactis</name>
    <dbReference type="NCBI Taxonomy" id="3046383"/>
    <lineage>
        <taxon>Bacteria</taxon>
        <taxon>Bacillati</taxon>
        <taxon>Bacillota</taxon>
        <taxon>Clostridia</taxon>
        <taxon>Eubacteriales</taxon>
        <taxon>Aristaeellaceae</taxon>
        <taxon>Aristaeella</taxon>
    </lineage>
</organism>
<evidence type="ECO:0000313" key="2">
    <source>
        <dbReference type="Proteomes" id="UP000192328"/>
    </source>
</evidence>
<sequence length="318" mass="35720">MKKLISILLILILCLSWSVSTAERKTVEKDQFYLGAMRVIRCKDYVSLRETPDKTGKVLAKVPLNAIVLYCSNNISKYTGGKYKKQKELYIKCEYDGQEGYILKKYLEPAPDFEPAESKADSNIMTRDEIIGGGDIVLDWHEFNVSVLAAYQVSVDNGENWEHLRVGCFIDDEPIWGYTESVKQAGENSSLKAFMGGTEDEPQVYVYDSQYGLMMLDLMDGTEVWNIPKTTCPLGDAAVYTVGPDTGILYITGTEGPDPVAISTEGNILWRSEINDPDVYGPMWITLNPEDIEIIYESGYRVRLAYNGERLSVSGIME</sequence>
<evidence type="ECO:0000313" key="1">
    <source>
        <dbReference type="EMBL" id="SMC41142.1"/>
    </source>
</evidence>
<dbReference type="EMBL" id="FWXZ01000001">
    <property type="protein sequence ID" value="SMC41142.1"/>
    <property type="molecule type" value="Genomic_DNA"/>
</dbReference>
<accession>A0AC61PIR7</accession>
<keyword evidence="2" id="KW-1185">Reference proteome</keyword>
<protein>
    <submittedName>
        <fullName evidence="1">Uncharacterized protein</fullName>
    </submittedName>
</protein>
<gene>
    <name evidence="1" type="ORF">SAMN06297397_0733</name>
</gene>
<name>A0AC61PIR7_9FIRM</name>
<reference evidence="1" key="1">
    <citation type="submission" date="2017-04" db="EMBL/GenBank/DDBJ databases">
        <authorList>
            <person name="Varghese N."/>
            <person name="Submissions S."/>
        </authorList>
    </citation>
    <scope>NUCLEOTIDE SEQUENCE</scope>
    <source>
        <strain evidence="1">WTE2008</strain>
    </source>
</reference>